<accession>N6UL74</accession>
<evidence type="ECO:0000256" key="1">
    <source>
        <dbReference type="SAM" id="SignalP"/>
    </source>
</evidence>
<gene>
    <name evidence="2" type="ORF">BVtw_17900</name>
</gene>
<dbReference type="HOGENOM" id="CLU_136639_0_0_5"/>
<dbReference type="PATRIC" id="fig|1094502.3.peg.2227"/>
<reference evidence="2 3" key="1">
    <citation type="journal article" date="2013" name="PLoS Genet.">
        <title>A gene transfer agent and a dynamic repertoire of secretion systems hold the keys to the explosive radiation of the emerging pathogen Bartonella.</title>
        <authorList>
            <person name="Guy L."/>
            <person name="Nystedt B."/>
            <person name="Toft C."/>
            <person name="Zaremba-Niedzwiedzka K."/>
            <person name="Berglund E.C."/>
            <person name="Granberg F."/>
            <person name="Naslund K."/>
            <person name="Eriksson A.S."/>
            <person name="Andersson S.G."/>
        </authorList>
    </citation>
    <scope>NUCLEOTIDE SEQUENCE [LARGE SCALE GENOMIC DNA]</scope>
    <source>
        <strain evidence="2">Tweed</strain>
    </source>
</reference>
<evidence type="ECO:0000313" key="2">
    <source>
        <dbReference type="EMBL" id="ENN93134.1"/>
    </source>
</evidence>
<dbReference type="Proteomes" id="UP000014011">
    <property type="component" value="Unassembled WGS sequence"/>
</dbReference>
<proteinExistence type="predicted"/>
<name>N6UL74_BARVB</name>
<feature type="chain" id="PRO_5004125921" evidence="1">
    <location>
        <begin position="21"/>
        <end position="162"/>
    </location>
</feature>
<protein>
    <submittedName>
        <fullName evidence="2">Uncharacterized protein</fullName>
    </submittedName>
</protein>
<keyword evidence="1" id="KW-0732">Signal</keyword>
<feature type="signal peptide" evidence="1">
    <location>
        <begin position="1"/>
        <end position="20"/>
    </location>
</feature>
<organism evidence="2 3">
    <name type="scientific">Bartonella vinsonii subsp. berkhoffii str. Tweed</name>
    <dbReference type="NCBI Taxonomy" id="1094502"/>
    <lineage>
        <taxon>Bacteria</taxon>
        <taxon>Pseudomonadati</taxon>
        <taxon>Pseudomonadota</taxon>
        <taxon>Alphaproteobacteria</taxon>
        <taxon>Hyphomicrobiales</taxon>
        <taxon>Bartonellaceae</taxon>
        <taxon>Bartonella</taxon>
    </lineage>
</organism>
<sequence>MFKSISFVFLFMFYTQMTMAKETDNQFDFPYVIANYTLTEDFLLKMEQIEKDCKNLPPESETSNKNHDKNYDSRLEKIIASISHKSKLMAVLRKNNITPRDFVIGNLAIQTTLIMLLNKPSSEDFKREGLSSLEKNPVFLSNLEFGKKHLYRIMSVSKESCR</sequence>
<comment type="caution">
    <text evidence="2">The sequence shown here is derived from an EMBL/GenBank/DDBJ whole genome shotgun (WGS) entry which is preliminary data.</text>
</comment>
<evidence type="ECO:0000313" key="3">
    <source>
        <dbReference type="Proteomes" id="UP000014011"/>
    </source>
</evidence>
<dbReference type="EMBL" id="AGWD01000027">
    <property type="protein sequence ID" value="ENN93134.1"/>
    <property type="molecule type" value="Genomic_DNA"/>
</dbReference>
<dbReference type="AlphaFoldDB" id="N6UL74"/>